<accession>A0ABR1LB54</accession>
<feature type="region of interest" description="Disordered" evidence="1">
    <location>
        <begin position="102"/>
        <end position="137"/>
    </location>
</feature>
<dbReference type="GeneID" id="92026608"/>
<keyword evidence="2" id="KW-0812">Transmembrane</keyword>
<dbReference type="Proteomes" id="UP001360953">
    <property type="component" value="Unassembled WGS sequence"/>
</dbReference>
<gene>
    <name evidence="3" type="ORF">J3D65DRAFT_107818</name>
</gene>
<evidence type="ECO:0000313" key="4">
    <source>
        <dbReference type="Proteomes" id="UP001360953"/>
    </source>
</evidence>
<feature type="compositionally biased region" description="Polar residues" evidence="1">
    <location>
        <begin position="127"/>
        <end position="136"/>
    </location>
</feature>
<evidence type="ECO:0000313" key="3">
    <source>
        <dbReference type="EMBL" id="KAK7532479.1"/>
    </source>
</evidence>
<sequence>MVTDLKVRIALWSLMPLPFPRQYILRTTPTPAIIPSISLCLVWYGFLFLLGRGGGRSTFGGTSFFFFFPFPFSTSRNRQRCWLLLWRERLLGTIPPPPLLSCPPHRLPSSPRPSVRPSVRKPIHSPSHVNPSPGTTTDHHPPHFHRCVCLFFCRLSFSPSTLVSHPSAPFSLFFPFLFSFFVLQPIPCTPLVPLTHRCHCCCYPRTVSSCFAHRRCNKST</sequence>
<dbReference type="RefSeq" id="XP_066652147.1">
    <property type="nucleotide sequence ID" value="XM_066793702.1"/>
</dbReference>
<keyword evidence="2" id="KW-0472">Membrane</keyword>
<comment type="caution">
    <text evidence="3">The sequence shown here is derived from an EMBL/GenBank/DDBJ whole genome shotgun (WGS) entry which is preliminary data.</text>
</comment>
<keyword evidence="2" id="KW-1133">Transmembrane helix</keyword>
<dbReference type="EMBL" id="JBBPEH010000011">
    <property type="protein sequence ID" value="KAK7532479.1"/>
    <property type="molecule type" value="Genomic_DNA"/>
</dbReference>
<evidence type="ECO:0000256" key="1">
    <source>
        <dbReference type="SAM" id="MobiDB-lite"/>
    </source>
</evidence>
<name>A0ABR1LB54_9PEZI</name>
<evidence type="ECO:0000256" key="2">
    <source>
        <dbReference type="SAM" id="Phobius"/>
    </source>
</evidence>
<feature type="transmembrane region" description="Helical" evidence="2">
    <location>
        <begin position="32"/>
        <end position="50"/>
    </location>
</feature>
<organism evidence="3 4">
    <name type="scientific">Phyllosticta citribraziliensis</name>
    <dbReference type="NCBI Taxonomy" id="989973"/>
    <lineage>
        <taxon>Eukaryota</taxon>
        <taxon>Fungi</taxon>
        <taxon>Dikarya</taxon>
        <taxon>Ascomycota</taxon>
        <taxon>Pezizomycotina</taxon>
        <taxon>Dothideomycetes</taxon>
        <taxon>Dothideomycetes incertae sedis</taxon>
        <taxon>Botryosphaeriales</taxon>
        <taxon>Phyllostictaceae</taxon>
        <taxon>Phyllosticta</taxon>
    </lineage>
</organism>
<keyword evidence="4" id="KW-1185">Reference proteome</keyword>
<feature type="compositionally biased region" description="Low complexity" evidence="1">
    <location>
        <begin position="102"/>
        <end position="117"/>
    </location>
</feature>
<reference evidence="3 4" key="1">
    <citation type="submission" date="2024-04" db="EMBL/GenBank/DDBJ databases">
        <title>Phyllosticta paracitricarpa is synonymous to the EU quarantine fungus P. citricarpa based on phylogenomic analyses.</title>
        <authorList>
            <consortium name="Lawrence Berkeley National Laboratory"/>
            <person name="Van ingen-buijs V.A."/>
            <person name="Van westerhoven A.C."/>
            <person name="Haridas S."/>
            <person name="Skiadas P."/>
            <person name="Martin F."/>
            <person name="Groenewald J.Z."/>
            <person name="Crous P.W."/>
            <person name="Seidl M.F."/>
        </authorList>
    </citation>
    <scope>NUCLEOTIDE SEQUENCE [LARGE SCALE GENOMIC DNA]</scope>
    <source>
        <strain evidence="3 4">CPC 17464</strain>
    </source>
</reference>
<protein>
    <submittedName>
        <fullName evidence="3">Uncharacterized protein</fullName>
    </submittedName>
</protein>
<proteinExistence type="predicted"/>